<dbReference type="Proteomes" id="UP000003561">
    <property type="component" value="Unassembled WGS sequence"/>
</dbReference>
<dbReference type="SUPFAM" id="SSF89447">
    <property type="entry name" value="AbrB/MazE/MraZ-like"/>
    <property type="match status" value="1"/>
</dbReference>
<sequence length="178" mass="20936">MVESGREWFEVVANDHRNGKSRGTSCRTKAGDCVMFMGEYNHTVDPKGRLIVPAKFREQLGDEFVVTKGLDGCLFVYTSEEWHNIEEKFRNISMTSKDARKFSRFFLQEQLPVNWTSREESFFHQFLREYANLTKDVVLVGVLSRVEIWDKDRWQENTYDEDEMDEIAEHMADLGFSI</sequence>
<dbReference type="Gene3D" id="3.40.1550.20">
    <property type="entry name" value="Transcriptional regulator MraZ domain"/>
    <property type="match status" value="1"/>
</dbReference>
<gene>
    <name evidence="7 9" type="primary">mraZ</name>
    <name evidence="9" type="ORF">ROSEINA2194_01248</name>
</gene>
<reference evidence="9 10" key="1">
    <citation type="submission" date="2009-02" db="EMBL/GenBank/DDBJ databases">
        <authorList>
            <person name="Fulton L."/>
            <person name="Clifton S."/>
            <person name="Fulton B."/>
            <person name="Xu J."/>
            <person name="Minx P."/>
            <person name="Pepin K.H."/>
            <person name="Johnson M."/>
            <person name="Bhonagiri V."/>
            <person name="Nash W.E."/>
            <person name="Mardis E.R."/>
            <person name="Wilson R.K."/>
        </authorList>
    </citation>
    <scope>NUCLEOTIDE SEQUENCE [LARGE SCALE GENOMIC DNA]</scope>
    <source>
        <strain evidence="9 10">DSM 16841</strain>
    </source>
</reference>
<dbReference type="EMBL" id="ACFY01000052">
    <property type="protein sequence ID" value="EEG94956.1"/>
    <property type="molecule type" value="Genomic_DNA"/>
</dbReference>
<dbReference type="NCBIfam" id="TIGR00242">
    <property type="entry name" value="division/cell wall cluster transcriptional repressor MraZ"/>
    <property type="match status" value="1"/>
</dbReference>
<evidence type="ECO:0000256" key="2">
    <source>
        <dbReference type="ARBA" id="ARBA00022490"/>
    </source>
</evidence>
<evidence type="ECO:0000256" key="3">
    <source>
        <dbReference type="ARBA" id="ARBA00022737"/>
    </source>
</evidence>
<evidence type="ECO:0000256" key="5">
    <source>
        <dbReference type="ARBA" id="ARBA00023125"/>
    </source>
</evidence>
<reference evidence="9 10" key="2">
    <citation type="submission" date="2009-03" db="EMBL/GenBank/DDBJ databases">
        <title>Draft genome sequence of Roseburia inulinivorans (DSM 16841).</title>
        <authorList>
            <person name="Sudarsanam P."/>
            <person name="Ley R."/>
            <person name="Guruge J."/>
            <person name="Turnbaugh P.J."/>
            <person name="Mahowald M."/>
            <person name="Liep D."/>
            <person name="Gordon J."/>
        </authorList>
    </citation>
    <scope>NUCLEOTIDE SEQUENCE [LARGE SCALE GENOMIC DNA]</scope>
    <source>
        <strain evidence="9 10">DSM 16841</strain>
    </source>
</reference>
<protein>
    <recommendedName>
        <fullName evidence="1 7">Transcriptional regulator MraZ</fullName>
    </recommendedName>
</protein>
<proteinExistence type="inferred from homology"/>
<dbReference type="InterPro" id="IPR037914">
    <property type="entry name" value="SpoVT-AbrB_sf"/>
</dbReference>
<keyword evidence="5 7" id="KW-0238">DNA-binding</keyword>
<dbReference type="GO" id="GO:0009295">
    <property type="term" value="C:nucleoid"/>
    <property type="evidence" value="ECO:0007669"/>
    <property type="project" value="UniProtKB-SubCell"/>
</dbReference>
<dbReference type="InterPro" id="IPR035644">
    <property type="entry name" value="MraZ_C"/>
</dbReference>
<dbReference type="InterPro" id="IPR035642">
    <property type="entry name" value="MraZ_N"/>
</dbReference>
<dbReference type="InterPro" id="IPR020603">
    <property type="entry name" value="MraZ_dom"/>
</dbReference>
<dbReference type="CDD" id="cd16321">
    <property type="entry name" value="MraZ_C"/>
    <property type="match status" value="1"/>
</dbReference>
<dbReference type="PANTHER" id="PTHR34701:SF1">
    <property type="entry name" value="TRANSCRIPTIONAL REGULATOR MRAZ"/>
    <property type="match status" value="1"/>
</dbReference>
<name>C0FR94_9FIRM</name>
<evidence type="ECO:0000256" key="4">
    <source>
        <dbReference type="ARBA" id="ARBA00023015"/>
    </source>
</evidence>
<dbReference type="eggNOG" id="COG2001">
    <property type="taxonomic scope" value="Bacteria"/>
</dbReference>
<evidence type="ECO:0000256" key="6">
    <source>
        <dbReference type="ARBA" id="ARBA00023163"/>
    </source>
</evidence>
<evidence type="ECO:0000259" key="8">
    <source>
        <dbReference type="PROSITE" id="PS51740"/>
    </source>
</evidence>
<dbReference type="GO" id="GO:0005737">
    <property type="term" value="C:cytoplasm"/>
    <property type="evidence" value="ECO:0007669"/>
    <property type="project" value="UniProtKB-UniRule"/>
</dbReference>
<dbReference type="Pfam" id="PF02381">
    <property type="entry name" value="MraZ"/>
    <property type="match status" value="2"/>
</dbReference>
<keyword evidence="6 7" id="KW-0804">Transcription</keyword>
<dbReference type="InterPro" id="IPR038619">
    <property type="entry name" value="MraZ_sf"/>
</dbReference>
<dbReference type="HAMAP" id="MF_01008">
    <property type="entry name" value="MraZ"/>
    <property type="match status" value="1"/>
</dbReference>
<evidence type="ECO:0000313" key="10">
    <source>
        <dbReference type="Proteomes" id="UP000003561"/>
    </source>
</evidence>
<comment type="caution">
    <text evidence="9">The sequence shown here is derived from an EMBL/GenBank/DDBJ whole genome shotgun (WGS) entry which is preliminary data.</text>
</comment>
<comment type="subcellular location">
    <subcellularLocation>
        <location evidence="7">Cytoplasm</location>
        <location evidence="7">Nucleoid</location>
    </subcellularLocation>
</comment>
<dbReference type="GO" id="GO:0003700">
    <property type="term" value="F:DNA-binding transcription factor activity"/>
    <property type="evidence" value="ECO:0007669"/>
    <property type="project" value="UniProtKB-UniRule"/>
</dbReference>
<dbReference type="InterPro" id="IPR007159">
    <property type="entry name" value="SpoVT-AbrB_dom"/>
</dbReference>
<dbReference type="AlphaFoldDB" id="C0FR94"/>
<dbReference type="GO" id="GO:0000976">
    <property type="term" value="F:transcription cis-regulatory region binding"/>
    <property type="evidence" value="ECO:0007669"/>
    <property type="project" value="TreeGrafter"/>
</dbReference>
<evidence type="ECO:0000313" key="9">
    <source>
        <dbReference type="EMBL" id="EEG94956.1"/>
    </source>
</evidence>
<comment type="subunit">
    <text evidence="7">Forms oligomers.</text>
</comment>
<keyword evidence="4 7" id="KW-0805">Transcription regulation</keyword>
<evidence type="ECO:0000256" key="7">
    <source>
        <dbReference type="HAMAP-Rule" id="MF_01008"/>
    </source>
</evidence>
<accession>C0FR94</accession>
<organism evidence="9 10">
    <name type="scientific">Roseburia inulinivorans DSM 16841</name>
    <dbReference type="NCBI Taxonomy" id="622312"/>
    <lineage>
        <taxon>Bacteria</taxon>
        <taxon>Bacillati</taxon>
        <taxon>Bacillota</taxon>
        <taxon>Clostridia</taxon>
        <taxon>Lachnospirales</taxon>
        <taxon>Lachnospiraceae</taxon>
        <taxon>Roseburia</taxon>
    </lineage>
</organism>
<dbReference type="PANTHER" id="PTHR34701">
    <property type="entry name" value="TRANSCRIPTIONAL REGULATOR MRAZ"/>
    <property type="match status" value="1"/>
</dbReference>
<feature type="domain" description="SpoVT-AbrB" evidence="8">
    <location>
        <begin position="39"/>
        <end position="81"/>
    </location>
</feature>
<dbReference type="PROSITE" id="PS51740">
    <property type="entry name" value="SPOVT_ABRB"/>
    <property type="match status" value="1"/>
</dbReference>
<dbReference type="InterPro" id="IPR003444">
    <property type="entry name" value="MraZ"/>
</dbReference>
<dbReference type="GO" id="GO:2000143">
    <property type="term" value="P:negative regulation of DNA-templated transcription initiation"/>
    <property type="evidence" value="ECO:0007669"/>
    <property type="project" value="TreeGrafter"/>
</dbReference>
<keyword evidence="2 7" id="KW-0963">Cytoplasm</keyword>
<dbReference type="CDD" id="cd16320">
    <property type="entry name" value="MraZ_N"/>
    <property type="match status" value="1"/>
</dbReference>
<keyword evidence="3" id="KW-0677">Repeat</keyword>
<comment type="similarity">
    <text evidence="7">Belongs to the MraZ family.</text>
</comment>
<evidence type="ECO:0000256" key="1">
    <source>
        <dbReference type="ARBA" id="ARBA00013860"/>
    </source>
</evidence>